<protein>
    <submittedName>
        <fullName evidence="2">Uncharacterized protein</fullName>
    </submittedName>
</protein>
<evidence type="ECO:0000313" key="2">
    <source>
        <dbReference type="EMBL" id="KAH7021246.1"/>
    </source>
</evidence>
<gene>
    <name evidence="2" type="ORF">B0I36DRAFT_334109</name>
</gene>
<comment type="caution">
    <text evidence="2">The sequence shown here is derived from an EMBL/GenBank/DDBJ whole genome shotgun (WGS) entry which is preliminary data.</text>
</comment>
<evidence type="ECO:0000313" key="3">
    <source>
        <dbReference type="Proteomes" id="UP000756346"/>
    </source>
</evidence>
<dbReference type="Proteomes" id="UP000756346">
    <property type="component" value="Unassembled WGS sequence"/>
</dbReference>
<organism evidence="2 3">
    <name type="scientific">Microdochium trichocladiopsis</name>
    <dbReference type="NCBI Taxonomy" id="1682393"/>
    <lineage>
        <taxon>Eukaryota</taxon>
        <taxon>Fungi</taxon>
        <taxon>Dikarya</taxon>
        <taxon>Ascomycota</taxon>
        <taxon>Pezizomycotina</taxon>
        <taxon>Sordariomycetes</taxon>
        <taxon>Xylariomycetidae</taxon>
        <taxon>Xylariales</taxon>
        <taxon>Microdochiaceae</taxon>
        <taxon>Microdochium</taxon>
    </lineage>
</organism>
<dbReference type="RefSeq" id="XP_046007447.1">
    <property type="nucleotide sequence ID" value="XM_046155305.1"/>
</dbReference>
<reference evidence="2" key="1">
    <citation type="journal article" date="2021" name="Nat. Commun.">
        <title>Genetic determinants of endophytism in the Arabidopsis root mycobiome.</title>
        <authorList>
            <person name="Mesny F."/>
            <person name="Miyauchi S."/>
            <person name="Thiergart T."/>
            <person name="Pickel B."/>
            <person name="Atanasova L."/>
            <person name="Karlsson M."/>
            <person name="Huettel B."/>
            <person name="Barry K.W."/>
            <person name="Haridas S."/>
            <person name="Chen C."/>
            <person name="Bauer D."/>
            <person name="Andreopoulos W."/>
            <person name="Pangilinan J."/>
            <person name="LaButti K."/>
            <person name="Riley R."/>
            <person name="Lipzen A."/>
            <person name="Clum A."/>
            <person name="Drula E."/>
            <person name="Henrissat B."/>
            <person name="Kohler A."/>
            <person name="Grigoriev I.V."/>
            <person name="Martin F.M."/>
            <person name="Hacquard S."/>
        </authorList>
    </citation>
    <scope>NUCLEOTIDE SEQUENCE</scope>
    <source>
        <strain evidence="2">MPI-CAGE-CH-0230</strain>
    </source>
</reference>
<feature type="transmembrane region" description="Helical" evidence="1">
    <location>
        <begin position="6"/>
        <end position="27"/>
    </location>
</feature>
<keyword evidence="3" id="KW-1185">Reference proteome</keyword>
<keyword evidence="1" id="KW-0812">Transmembrane</keyword>
<dbReference type="EMBL" id="JAGTJQ010000010">
    <property type="protein sequence ID" value="KAH7021246.1"/>
    <property type="molecule type" value="Genomic_DNA"/>
</dbReference>
<keyword evidence="1" id="KW-1133">Transmembrane helix</keyword>
<evidence type="ECO:0000256" key="1">
    <source>
        <dbReference type="SAM" id="Phobius"/>
    </source>
</evidence>
<sequence>MTNVAVLYISPIICTWWFFSLTSPWLMHSASTQSLSNTSRTAVRRRWRSAWARLRVTGIIVPFTTIFTGSDGSPQT</sequence>
<proteinExistence type="predicted"/>
<name>A0A9P8XWL1_9PEZI</name>
<accession>A0A9P8XWL1</accession>
<dbReference type="AlphaFoldDB" id="A0A9P8XWL1"/>
<keyword evidence="1" id="KW-0472">Membrane</keyword>
<dbReference type="GeneID" id="70184851"/>